<dbReference type="InterPro" id="IPR032867">
    <property type="entry name" value="DYW_dom"/>
</dbReference>
<feature type="repeat" description="PPR" evidence="3">
    <location>
        <begin position="310"/>
        <end position="344"/>
    </location>
</feature>
<dbReference type="Pfam" id="PF14432">
    <property type="entry name" value="DYW_deaminase"/>
    <property type="match status" value="1"/>
</dbReference>
<evidence type="ECO:0000256" key="4">
    <source>
        <dbReference type="SAM" id="MobiDB-lite"/>
    </source>
</evidence>
<proteinExistence type="inferred from homology"/>
<feature type="repeat" description="PPR" evidence="3">
    <location>
        <begin position="279"/>
        <end position="309"/>
    </location>
</feature>
<name>A0AAN8V404_9MAGN</name>
<organism evidence="6 7">
    <name type="scientific">Dillenia turbinata</name>
    <dbReference type="NCBI Taxonomy" id="194707"/>
    <lineage>
        <taxon>Eukaryota</taxon>
        <taxon>Viridiplantae</taxon>
        <taxon>Streptophyta</taxon>
        <taxon>Embryophyta</taxon>
        <taxon>Tracheophyta</taxon>
        <taxon>Spermatophyta</taxon>
        <taxon>Magnoliopsida</taxon>
        <taxon>eudicotyledons</taxon>
        <taxon>Gunneridae</taxon>
        <taxon>Pentapetalae</taxon>
        <taxon>Dilleniales</taxon>
        <taxon>Dilleniaceae</taxon>
        <taxon>Dillenia</taxon>
    </lineage>
</organism>
<evidence type="ECO:0000313" key="7">
    <source>
        <dbReference type="Proteomes" id="UP001370490"/>
    </source>
</evidence>
<evidence type="ECO:0000259" key="5">
    <source>
        <dbReference type="Pfam" id="PF14432"/>
    </source>
</evidence>
<dbReference type="FunFam" id="1.25.40.10:FF:002148">
    <property type="entry name" value="Pentatricopeptide repeat-containing protein At2g29760, chloroplastic"/>
    <property type="match status" value="1"/>
</dbReference>
<feature type="repeat" description="PPR" evidence="3">
    <location>
        <begin position="178"/>
        <end position="208"/>
    </location>
</feature>
<dbReference type="FunFam" id="1.25.40.10:FF:000557">
    <property type="entry name" value="Pentatricopeptide repeat-containing protein, chloroplastic"/>
    <property type="match status" value="1"/>
</dbReference>
<dbReference type="PROSITE" id="PS51375">
    <property type="entry name" value="PPR"/>
    <property type="match status" value="6"/>
</dbReference>
<accession>A0AAN8V404</accession>
<dbReference type="Pfam" id="PF13041">
    <property type="entry name" value="PPR_2"/>
    <property type="match status" value="2"/>
</dbReference>
<feature type="repeat" description="PPR" evidence="3">
    <location>
        <begin position="105"/>
        <end position="135"/>
    </location>
</feature>
<comment type="similarity">
    <text evidence="1">Belongs to the PPR family. PCMP-H subfamily.</text>
</comment>
<dbReference type="Pfam" id="PF01535">
    <property type="entry name" value="PPR"/>
    <property type="match status" value="6"/>
</dbReference>
<sequence length="751" mass="83755">MATSTLDAPLLSLPSHTHLATPTPPSTASPTVNNDRYCANHHRTLKLIGKCSNIDHLKQVHAHMLRLNLFFDPYSSSKLFNLCAFAHYSTLDYAQQVFDQIPQPNLFTWNALIRAYASSSNPDKALFVFLQMLHLCPDSPNKFTFPFVIKAASEVMASGVGRVLHGTVIKASPHFSSDVFILNSLIHFYGSCGDVNLAYRVFANMLDKDVVSWNSMITAFVQGDCPEEALELFRQMEMNGLKPTNVTMVAVMSACAKKLDLEFGKWVCSFIERNEIGLSLTLNNSMLDMYTKCGSLEDARVLFDRMAEKDIVSWTTMLVGYARMGKYDEAQRVFYAMPNQDIAAWNALISAYEQNGKPKEALTLFYKLQVNKHVMPDQITLVSTLSACAQLGALDLGGWIHVYAKKRGIKLNCHVTTSLIDMYAKCGDIKKALEVFQMADRRDVCVWSAMISGLAMHGQGKAAVDLFEKMLEAKVKPNDVTFTNVLSACSHSGLVREGRALFSQMGPVYGVMPGLMHYGCMVDILGRAGCLEEAAELVEKMPMVPSASVWLSLLGACSIHGNSELAEKACCHVFHLEPNNHGAFVLLSNTYAKAGNWERVSCLRKQMRESGVKKEKGCSLIEVDGTVHEFLVGDNSNPLSEKIYSKLDELVTRLKSVGYVPNKSELLQLVEEEEVKEQALYQHSEKLAISFGLISTSPLVPIRIVKNIRVCGDCHSFAKLVSEVYDRQILLRDRYRFHHFKGGKCSCKDYW</sequence>
<dbReference type="InterPro" id="IPR002885">
    <property type="entry name" value="PPR_rpt"/>
</dbReference>
<reference evidence="6 7" key="1">
    <citation type="submission" date="2023-12" db="EMBL/GenBank/DDBJ databases">
        <title>A high-quality genome assembly for Dillenia turbinata (Dilleniales).</title>
        <authorList>
            <person name="Chanderbali A."/>
        </authorList>
    </citation>
    <scope>NUCLEOTIDE SEQUENCE [LARGE SCALE GENOMIC DNA]</scope>
    <source>
        <strain evidence="6">LSX21</strain>
        <tissue evidence="6">Leaf</tissue>
    </source>
</reference>
<dbReference type="InterPro" id="IPR046960">
    <property type="entry name" value="PPR_At4g14850-like_plant"/>
</dbReference>
<dbReference type="EMBL" id="JBAMMX010000015">
    <property type="protein sequence ID" value="KAK6927095.1"/>
    <property type="molecule type" value="Genomic_DNA"/>
</dbReference>
<dbReference type="AlphaFoldDB" id="A0AAN8V404"/>
<dbReference type="InterPro" id="IPR011990">
    <property type="entry name" value="TPR-like_helical_dom_sf"/>
</dbReference>
<dbReference type="SUPFAM" id="SSF48452">
    <property type="entry name" value="TPR-like"/>
    <property type="match status" value="2"/>
</dbReference>
<dbReference type="Pfam" id="PF20431">
    <property type="entry name" value="E_motif"/>
    <property type="match status" value="1"/>
</dbReference>
<dbReference type="PANTHER" id="PTHR47926:SF452">
    <property type="entry name" value="PENTATRICOPEPTIDE REPEAT-CONTAINING PROTEIN"/>
    <property type="match status" value="1"/>
</dbReference>
<dbReference type="GO" id="GO:0003729">
    <property type="term" value="F:mRNA binding"/>
    <property type="evidence" value="ECO:0007669"/>
    <property type="project" value="UniProtKB-ARBA"/>
</dbReference>
<feature type="repeat" description="PPR" evidence="3">
    <location>
        <begin position="209"/>
        <end position="243"/>
    </location>
</feature>
<feature type="repeat" description="PPR" evidence="3">
    <location>
        <begin position="443"/>
        <end position="477"/>
    </location>
</feature>
<dbReference type="Gene3D" id="1.25.40.10">
    <property type="entry name" value="Tetratricopeptide repeat domain"/>
    <property type="match status" value="5"/>
</dbReference>
<dbReference type="GO" id="GO:0009451">
    <property type="term" value="P:RNA modification"/>
    <property type="evidence" value="ECO:0007669"/>
    <property type="project" value="InterPro"/>
</dbReference>
<dbReference type="NCBIfam" id="TIGR00756">
    <property type="entry name" value="PPR"/>
    <property type="match status" value="8"/>
</dbReference>
<keyword evidence="7" id="KW-1185">Reference proteome</keyword>
<evidence type="ECO:0000313" key="6">
    <source>
        <dbReference type="EMBL" id="KAK6927095.1"/>
    </source>
</evidence>
<evidence type="ECO:0000256" key="3">
    <source>
        <dbReference type="PROSITE-ProRule" id="PRU00708"/>
    </source>
</evidence>
<dbReference type="FunFam" id="1.25.40.10:FF:000073">
    <property type="entry name" value="Pentatricopeptide repeat-containing protein chloroplastic"/>
    <property type="match status" value="1"/>
</dbReference>
<dbReference type="Proteomes" id="UP001370490">
    <property type="component" value="Unassembled WGS sequence"/>
</dbReference>
<dbReference type="PANTHER" id="PTHR47926">
    <property type="entry name" value="PENTATRICOPEPTIDE REPEAT-CONTAINING PROTEIN"/>
    <property type="match status" value="1"/>
</dbReference>
<dbReference type="FunFam" id="1.25.40.10:FF:000348">
    <property type="entry name" value="Pentatricopeptide repeat-containing protein chloroplastic"/>
    <property type="match status" value="1"/>
</dbReference>
<protein>
    <submittedName>
        <fullName evidence="6">E motif</fullName>
    </submittedName>
</protein>
<comment type="caution">
    <text evidence="6">The sequence shown here is derived from an EMBL/GenBank/DDBJ whole genome shotgun (WGS) entry which is preliminary data.</text>
</comment>
<feature type="region of interest" description="Disordered" evidence="4">
    <location>
        <begin position="14"/>
        <end position="33"/>
    </location>
</feature>
<evidence type="ECO:0000256" key="1">
    <source>
        <dbReference type="ARBA" id="ARBA00006643"/>
    </source>
</evidence>
<feature type="domain" description="DYW" evidence="5">
    <location>
        <begin position="658"/>
        <end position="751"/>
    </location>
</feature>
<dbReference type="GO" id="GO:0008270">
    <property type="term" value="F:zinc ion binding"/>
    <property type="evidence" value="ECO:0007669"/>
    <property type="project" value="InterPro"/>
</dbReference>
<keyword evidence="2" id="KW-0677">Repeat</keyword>
<evidence type="ECO:0000256" key="2">
    <source>
        <dbReference type="ARBA" id="ARBA00022737"/>
    </source>
</evidence>
<dbReference type="InterPro" id="IPR046848">
    <property type="entry name" value="E_motif"/>
</dbReference>
<gene>
    <name evidence="6" type="ORF">RJ641_008814</name>
</gene>